<dbReference type="Pfam" id="PF08902">
    <property type="entry name" value="DUF1848"/>
    <property type="match status" value="1"/>
</dbReference>
<evidence type="ECO:0000313" key="1">
    <source>
        <dbReference type="EMBL" id="WEU40885.1"/>
    </source>
</evidence>
<gene>
    <name evidence="1" type="ORF">OdinLCB4_002940</name>
</gene>
<dbReference type="InterPro" id="IPR014998">
    <property type="entry name" value="DUF1848"/>
</dbReference>
<dbReference type="EMBL" id="CP091871">
    <property type="protein sequence ID" value="WEU40885.1"/>
    <property type="molecule type" value="Genomic_DNA"/>
</dbReference>
<sequence length="297" mass="34301">MGGTLTSYTGKMKTVEYPIISCSRRTDIPAHLMSWVLDKIKSGYVDVRNPFNPLMIQRVILKPTVVKCWVWWSKDFSQWIKAYYENLELFRLFKGHFFQFTINTPCELESGVKASLDERINQLKILVEEFSPSAVTLRFDPIVFYRNAGSTQVKNNLSSFEYIVKKAAELNVKELVFSFIALYPKVVSRMISRGKIPIRLSLEEKQRIIENLLIICRDYEITLKACCQPELLDIIGIQQSRCIDAYKIERLIKTSLPKVKDKGQRVNCACHRSIDIGGYTGFFSCKHNCDYCYGSPK</sequence>
<dbReference type="KEGG" id="oyw:OdinLCB4_002940"/>
<dbReference type="AlphaFoldDB" id="A0AAF0IBZ1"/>
<proteinExistence type="predicted"/>
<evidence type="ECO:0000313" key="2">
    <source>
        <dbReference type="Proteomes" id="UP000186851"/>
    </source>
</evidence>
<protein>
    <submittedName>
        <fullName evidence="1">DUF1848 domain-containing protein</fullName>
    </submittedName>
</protein>
<reference evidence="1" key="1">
    <citation type="journal article" date="2017" name="Nature">
        <title>Asgard archaea illuminate the origin of eukaryotic cellular complexity.</title>
        <authorList>
            <person name="Zaremba-Niedzwiedzka K."/>
            <person name="Caceres E.F."/>
            <person name="Saw J.H."/>
            <person name="Backstrom D."/>
            <person name="Juzokaite L."/>
            <person name="Vancaester E."/>
            <person name="Seitz K.W."/>
            <person name="Anantharaman K."/>
            <person name="Starnawski P."/>
            <person name="Kjeldsen K.U."/>
            <person name="Scott M.B."/>
            <person name="Nunoura T."/>
            <person name="Banfield J.F."/>
            <person name="Schramm A."/>
            <person name="Baker B.J."/>
            <person name="Spang A."/>
            <person name="Ettema T.J.G."/>
        </authorList>
    </citation>
    <scope>NUCLEOTIDE SEQUENCE</scope>
    <source>
        <strain evidence="1">LCB_4</strain>
    </source>
</reference>
<name>A0AAF0IBZ1_ODILC</name>
<accession>A0AAF0IBZ1</accession>
<reference evidence="1" key="2">
    <citation type="journal article" date="2022" name="Nat. Microbiol.">
        <title>A closed Candidatus Odinarchaeum chromosome exposes Asgard archaeal viruses.</title>
        <authorList>
            <person name="Tamarit D."/>
            <person name="Caceres E.F."/>
            <person name="Krupovic M."/>
            <person name="Nijland R."/>
            <person name="Eme L."/>
            <person name="Robinson N.P."/>
            <person name="Ettema T.J.G."/>
        </authorList>
    </citation>
    <scope>NUCLEOTIDE SEQUENCE</scope>
    <source>
        <strain evidence="1">LCB_4</strain>
    </source>
</reference>
<organism evidence="1 2">
    <name type="scientific">Odinarchaeota yellowstonii (strain LCB_4)</name>
    <dbReference type="NCBI Taxonomy" id="1841599"/>
    <lineage>
        <taxon>Archaea</taxon>
        <taxon>Promethearchaeati</taxon>
        <taxon>Candidatus Odinarchaeota</taxon>
        <taxon>Candidatus Odinarchaeia</taxon>
        <taxon>Candidatus Odinarchaeales</taxon>
        <taxon>Candidatus Odinarchaeaceae</taxon>
        <taxon>Candidatus Odinarchaeum</taxon>
    </lineage>
</organism>
<dbReference type="Proteomes" id="UP000186851">
    <property type="component" value="Chromosome"/>
</dbReference>